<dbReference type="PANTHER" id="PTHR11067:SF9">
    <property type="entry name" value="INOSINE TRIPHOSPHATE PYROPHOSPHATASE"/>
    <property type="match status" value="1"/>
</dbReference>
<evidence type="ECO:0000313" key="5">
    <source>
        <dbReference type="Proteomes" id="UP000006048"/>
    </source>
</evidence>
<dbReference type="KEGG" id="tpx:Turpa_1956"/>
<keyword evidence="5" id="KW-1185">Reference proteome</keyword>
<evidence type="ECO:0000313" key="4">
    <source>
        <dbReference type="EMBL" id="AFM12603.1"/>
    </source>
</evidence>
<dbReference type="Gene3D" id="3.90.950.10">
    <property type="match status" value="1"/>
</dbReference>
<organism evidence="4 5">
    <name type="scientific">Turneriella parva (strain ATCC BAA-1111 / DSM 21527 / NCTC 11395 / H)</name>
    <name type="common">Leptospira parva</name>
    <dbReference type="NCBI Taxonomy" id="869212"/>
    <lineage>
        <taxon>Bacteria</taxon>
        <taxon>Pseudomonadati</taxon>
        <taxon>Spirochaetota</taxon>
        <taxon>Spirochaetia</taxon>
        <taxon>Leptospirales</taxon>
        <taxon>Leptospiraceae</taxon>
        <taxon>Turneriella</taxon>
    </lineage>
</organism>
<evidence type="ECO:0000256" key="1">
    <source>
        <dbReference type="ARBA" id="ARBA00008023"/>
    </source>
</evidence>
<dbReference type="InterPro" id="IPR029001">
    <property type="entry name" value="ITPase-like_fam"/>
</dbReference>
<accession>I4B5P6</accession>
<evidence type="ECO:0000256" key="3">
    <source>
        <dbReference type="ARBA" id="ARBA00023080"/>
    </source>
</evidence>
<keyword evidence="2" id="KW-0378">Hydrolase</keyword>
<dbReference type="HOGENOM" id="CLU_082080_0_1_12"/>
<comment type="similarity">
    <text evidence="1">Belongs to the HAM1 NTPase family.</text>
</comment>
<protein>
    <submittedName>
        <fullName evidence="4">Nucleoside-triphosphatase rdgB</fullName>
    </submittedName>
</protein>
<proteinExistence type="inferred from homology"/>
<dbReference type="EMBL" id="CP002959">
    <property type="protein sequence ID" value="AFM12603.1"/>
    <property type="molecule type" value="Genomic_DNA"/>
</dbReference>
<dbReference type="Proteomes" id="UP000006048">
    <property type="component" value="Chromosome"/>
</dbReference>
<keyword evidence="3" id="KW-0546">Nucleotide metabolism</keyword>
<dbReference type="Pfam" id="PF01725">
    <property type="entry name" value="Ham1p_like"/>
    <property type="match status" value="2"/>
</dbReference>
<dbReference type="STRING" id="869212.Turpa_1956"/>
<dbReference type="SUPFAM" id="SSF52972">
    <property type="entry name" value="ITPase-like"/>
    <property type="match status" value="2"/>
</dbReference>
<dbReference type="GO" id="GO:0005829">
    <property type="term" value="C:cytosol"/>
    <property type="evidence" value="ECO:0007669"/>
    <property type="project" value="TreeGrafter"/>
</dbReference>
<reference evidence="4 5" key="1">
    <citation type="submission" date="2012-06" db="EMBL/GenBank/DDBJ databases">
        <title>The complete chromosome of genome of Turneriella parva DSM 21527.</title>
        <authorList>
            <consortium name="US DOE Joint Genome Institute (JGI-PGF)"/>
            <person name="Lucas S."/>
            <person name="Han J."/>
            <person name="Lapidus A."/>
            <person name="Bruce D."/>
            <person name="Goodwin L."/>
            <person name="Pitluck S."/>
            <person name="Peters L."/>
            <person name="Kyrpides N."/>
            <person name="Mavromatis K."/>
            <person name="Ivanova N."/>
            <person name="Mikhailova N."/>
            <person name="Chertkov O."/>
            <person name="Detter J.C."/>
            <person name="Tapia R."/>
            <person name="Han C."/>
            <person name="Land M."/>
            <person name="Hauser L."/>
            <person name="Markowitz V."/>
            <person name="Cheng J.-F."/>
            <person name="Hugenholtz P."/>
            <person name="Woyke T."/>
            <person name="Wu D."/>
            <person name="Gronow S."/>
            <person name="Wellnitz S."/>
            <person name="Brambilla E."/>
            <person name="Klenk H.-P."/>
            <person name="Eisen J.A."/>
        </authorList>
    </citation>
    <scope>NUCLEOTIDE SEQUENCE [LARGE SCALE GENOMIC DNA]</scope>
    <source>
        <strain evidence="5">ATCC BAA-1111 / DSM 21527 / NCTC 11395 / H</strain>
    </source>
</reference>
<dbReference type="OrthoDB" id="9807456at2"/>
<dbReference type="RefSeq" id="WP_014803110.1">
    <property type="nucleotide sequence ID" value="NC_018020.1"/>
</dbReference>
<dbReference type="PANTHER" id="PTHR11067">
    <property type="entry name" value="INOSINE TRIPHOSPHATE PYROPHOSPHATASE/HAM1 PROTEIN"/>
    <property type="match status" value="1"/>
</dbReference>
<dbReference type="GO" id="GO:0009143">
    <property type="term" value="P:nucleoside triphosphate catabolic process"/>
    <property type="evidence" value="ECO:0007669"/>
    <property type="project" value="InterPro"/>
</dbReference>
<evidence type="ECO:0000256" key="2">
    <source>
        <dbReference type="ARBA" id="ARBA00022801"/>
    </source>
</evidence>
<name>I4B5P6_TURPD</name>
<sequence length="256" mass="27504">MIVYLATENPGKVHEMKRIFDIRMPGVQLKCVADLPAEIRSSYKADETGSTYTENALIKAKALARLVQGNAGSALTRPWVLAAAKAPSPSTALRAGVAASALTRPWVLAAAKAPSVAASALTRPWVLAEDSGFEVAALGNAPGVYSARYALTDKERCEKILTSLAAIPGAKRAAQFVACAVVMQDESNPIYFFGRHRGLVAASRRGELGFGYDPIFVPEGETRTWGEVPEDTKLMVSHRGRALELAIQYMIARTSR</sequence>
<dbReference type="AlphaFoldDB" id="I4B5P6"/>
<dbReference type="CDD" id="cd00515">
    <property type="entry name" value="HAM1"/>
    <property type="match status" value="1"/>
</dbReference>
<dbReference type="PATRIC" id="fig|869212.3.peg.1959"/>
<dbReference type="GO" id="GO:0047429">
    <property type="term" value="F:nucleoside triphosphate diphosphatase activity"/>
    <property type="evidence" value="ECO:0007669"/>
    <property type="project" value="InterPro"/>
</dbReference>
<gene>
    <name evidence="4" type="ordered locus">Turpa_1956</name>
</gene>
<dbReference type="GO" id="GO:0009117">
    <property type="term" value="P:nucleotide metabolic process"/>
    <property type="evidence" value="ECO:0007669"/>
    <property type="project" value="UniProtKB-KW"/>
</dbReference>
<dbReference type="InterPro" id="IPR002637">
    <property type="entry name" value="RdgB/HAM1"/>
</dbReference>